<name>A0A4P5PNI6_9ENTE</name>
<reference evidence="4" key="1">
    <citation type="submission" date="2019-02" db="EMBL/GenBank/DDBJ databases">
        <title>Draft genome sequence of Enterococcus sp. Gos25-1.</title>
        <authorList>
            <person name="Tanaka N."/>
            <person name="Shiwa Y."/>
            <person name="Fujita N."/>
        </authorList>
    </citation>
    <scope>NUCLEOTIDE SEQUENCE [LARGE SCALE GENOMIC DNA]</scope>
    <source>
        <strain evidence="4">Gos25-1</strain>
    </source>
</reference>
<comment type="caution">
    <text evidence="3">The sequence shown here is derived from an EMBL/GenBank/DDBJ whole genome shotgun (WGS) entry which is preliminary data.</text>
</comment>
<dbReference type="AlphaFoldDB" id="A0A4P5PNI6"/>
<dbReference type="OrthoDB" id="2243718at2"/>
<dbReference type="RefSeq" id="WP_146623141.1">
    <property type="nucleotide sequence ID" value="NZ_BJCC01000022.1"/>
</dbReference>
<gene>
    <name evidence="3" type="ORF">NRIC_26240</name>
</gene>
<keyword evidence="2" id="KW-0732">Signal</keyword>
<evidence type="ECO:0000256" key="1">
    <source>
        <dbReference type="SAM" id="MobiDB-lite"/>
    </source>
</evidence>
<feature type="region of interest" description="Disordered" evidence="1">
    <location>
        <begin position="47"/>
        <end position="97"/>
    </location>
</feature>
<evidence type="ECO:0000313" key="4">
    <source>
        <dbReference type="Proteomes" id="UP000290567"/>
    </source>
</evidence>
<accession>A0A4P5PNI6</accession>
<sequence>MKLVKGEGGIVIKKAIKAAAIFLALHILSLPAWAKEVAASSYSTQKSSTSSYVLEETSTDSSEEETVSSSEVSEPPVSESASEAAVEEEPDSRAAVGSGIADNPYLVTTFQELKDVLNIAAGGQTKYIKLENDIVYNANWISINQSTVIDGDGHALLYSGSNYDTPQFSTGANNIDVHYKNLSFGSSTYPNSSWYGILYTGSNGIRFTVENVNYHIQNGSQPFWGNNGSSNTLTFKGKNQFYSSGRSNGGEFIEGFRTVSFAEDSDTTVYNDSPNATGVFYSTSQSVTVEKRASLAIESSKDYLFYNSAVLNVQEQAKFSYKKIRGTNYVSNMATLCTAALTMNFDEASIGHFTTNANSFSGSNPTINANAPDSIVFDAASTSKQVLSSMSPIFKRVDTAAALYKLAYLSADGQKTYVPKVNSGASYSVASRNIDDGYSFVYAPMPSIDQPTAAPVTGPDISSLEVQLTAAAPATTSSSNVRYKLANKRLYSGALAEDTAQDSIQNADTTNGVNEVADIVLTNHSLPVGAETNHSFTRLLAGNYYVYAQADDQRIAGYTFESLWQETVAEVPPYVLIQFSNKALAFDSPKSGPFGKEQNLEEYTMRNAGNLPTEIRLKEITRKAESSPAISLVEQFNTKQQEVILSLIAEKVDSGTRVTLGPLTEKDPLSLTPVLLHPFWDTDAQAALYLAGDYSGPLTEPQTLSYRFSFTISGVPTN</sequence>
<proteinExistence type="predicted"/>
<evidence type="ECO:0000313" key="3">
    <source>
        <dbReference type="EMBL" id="GCF94733.1"/>
    </source>
</evidence>
<feature type="compositionally biased region" description="Low complexity" evidence="1">
    <location>
        <begin position="67"/>
        <end position="84"/>
    </location>
</feature>
<feature type="signal peptide" evidence="2">
    <location>
        <begin position="1"/>
        <end position="34"/>
    </location>
</feature>
<evidence type="ECO:0000256" key="2">
    <source>
        <dbReference type="SAM" id="SignalP"/>
    </source>
</evidence>
<feature type="compositionally biased region" description="Acidic residues" evidence="1">
    <location>
        <begin position="57"/>
        <end position="66"/>
    </location>
</feature>
<feature type="compositionally biased region" description="Low complexity" evidence="1">
    <location>
        <begin position="47"/>
        <end position="56"/>
    </location>
</feature>
<keyword evidence="4" id="KW-1185">Reference proteome</keyword>
<dbReference type="Proteomes" id="UP000290567">
    <property type="component" value="Unassembled WGS sequence"/>
</dbReference>
<feature type="chain" id="PRO_5020604747" evidence="2">
    <location>
        <begin position="35"/>
        <end position="718"/>
    </location>
</feature>
<organism evidence="3 4">
    <name type="scientific">Enterococcus florum</name>
    <dbReference type="NCBI Taxonomy" id="2480627"/>
    <lineage>
        <taxon>Bacteria</taxon>
        <taxon>Bacillati</taxon>
        <taxon>Bacillota</taxon>
        <taxon>Bacilli</taxon>
        <taxon>Lactobacillales</taxon>
        <taxon>Enterococcaceae</taxon>
        <taxon>Enterococcus</taxon>
    </lineage>
</organism>
<protein>
    <submittedName>
        <fullName evidence="3">Uncharacterized protein</fullName>
    </submittedName>
</protein>
<dbReference type="EMBL" id="BJCC01000022">
    <property type="protein sequence ID" value="GCF94733.1"/>
    <property type="molecule type" value="Genomic_DNA"/>
</dbReference>